<keyword evidence="3" id="KW-1185">Reference proteome</keyword>
<evidence type="ECO:0000256" key="1">
    <source>
        <dbReference type="ARBA" id="ARBA00022679"/>
    </source>
</evidence>
<organism evidence="2 3">
    <name type="scientific">Lactuca saligna</name>
    <name type="common">Willowleaf lettuce</name>
    <dbReference type="NCBI Taxonomy" id="75948"/>
    <lineage>
        <taxon>Eukaryota</taxon>
        <taxon>Viridiplantae</taxon>
        <taxon>Streptophyta</taxon>
        <taxon>Embryophyta</taxon>
        <taxon>Tracheophyta</taxon>
        <taxon>Spermatophyta</taxon>
        <taxon>Magnoliopsida</taxon>
        <taxon>eudicotyledons</taxon>
        <taxon>Gunneridae</taxon>
        <taxon>Pentapetalae</taxon>
        <taxon>asterids</taxon>
        <taxon>campanulids</taxon>
        <taxon>Asterales</taxon>
        <taxon>Asteraceae</taxon>
        <taxon>Cichorioideae</taxon>
        <taxon>Cichorieae</taxon>
        <taxon>Lactucinae</taxon>
        <taxon>Lactuca</taxon>
    </lineage>
</organism>
<sequence>MMSSKSVKRISECFIKSLHDLSPEAKQPFHFTPFELPCLNISYSQKGLLFAKPPPSESQDFSITAYLDDLRRSLSATLDHFYPVAGRLVTKKEENPASYVVYLDPENSPGVKFIYATVDATILDILQPADVPVVVRSFFDLNNAISHDGHTLPLLSIQVTELVDGIFIGGSINHMVADGTSFWHFMGAWSEIFKSKEQSRCSISRPPVLKRWLLDGSDPIINLPYTHHDQFIDRLEVPTFTERFFHFSSASISKLKAKANSECNTTKISSLQAVIALLWRIVTRIRRLPEDDETNCRLMISNRRRLNPPLSDDYFGNPISVVKGKATVGELMANGLGWAAFRLHEAVINYTDTSVKESVESWIKSPFIIKLSEIMDRNFIHVGSSPRFDMYGCEFGLGKAVAARSGWLNKDDGKITMYPGREGGGSMDVELCFASSQHMMDLECDEEFIDALSKNVKY</sequence>
<accession>A0AA35ZFX6</accession>
<dbReference type="InterPro" id="IPR023213">
    <property type="entry name" value="CAT-like_dom_sf"/>
</dbReference>
<evidence type="ECO:0000313" key="3">
    <source>
        <dbReference type="Proteomes" id="UP001177003"/>
    </source>
</evidence>
<dbReference type="PANTHER" id="PTHR31896:SF36">
    <property type="entry name" value="HXXXD-TYPE ACYL-TRANSFERASE FAMILY PROTEIN-RELATED"/>
    <property type="match status" value="1"/>
</dbReference>
<dbReference type="Gene3D" id="3.30.559.10">
    <property type="entry name" value="Chloramphenicol acetyltransferase-like domain"/>
    <property type="match status" value="2"/>
</dbReference>
<dbReference type="InterPro" id="IPR051283">
    <property type="entry name" value="Sec_Metabolite_Acyltrans"/>
</dbReference>
<name>A0AA35ZFX6_LACSI</name>
<proteinExistence type="predicted"/>
<dbReference type="EMBL" id="OX465082">
    <property type="protein sequence ID" value="CAI9291875.1"/>
    <property type="molecule type" value="Genomic_DNA"/>
</dbReference>
<reference evidence="2" key="1">
    <citation type="submission" date="2023-04" db="EMBL/GenBank/DDBJ databases">
        <authorList>
            <person name="Vijverberg K."/>
            <person name="Xiong W."/>
            <person name="Schranz E."/>
        </authorList>
    </citation>
    <scope>NUCLEOTIDE SEQUENCE</scope>
</reference>
<dbReference type="GO" id="GO:0016740">
    <property type="term" value="F:transferase activity"/>
    <property type="evidence" value="ECO:0007669"/>
    <property type="project" value="UniProtKB-KW"/>
</dbReference>
<keyword evidence="1" id="KW-0808">Transferase</keyword>
<dbReference type="PANTHER" id="PTHR31896">
    <property type="entry name" value="FAMILY REGULATORY PROTEIN, PUTATIVE (AFU_ORTHOLOGUE AFUA_3G14730)-RELATED"/>
    <property type="match status" value="1"/>
</dbReference>
<gene>
    <name evidence="2" type="ORF">LSALG_LOCUS30985</name>
</gene>
<dbReference type="Pfam" id="PF02458">
    <property type="entry name" value="Transferase"/>
    <property type="match status" value="1"/>
</dbReference>
<dbReference type="Proteomes" id="UP001177003">
    <property type="component" value="Chromosome 6"/>
</dbReference>
<evidence type="ECO:0000313" key="2">
    <source>
        <dbReference type="EMBL" id="CAI9291875.1"/>
    </source>
</evidence>
<evidence type="ECO:0008006" key="4">
    <source>
        <dbReference type="Google" id="ProtNLM"/>
    </source>
</evidence>
<dbReference type="AlphaFoldDB" id="A0AA35ZFX6"/>
<protein>
    <recommendedName>
        <fullName evidence="4">HXXXD-type acyl-transferase family protein</fullName>
    </recommendedName>
</protein>